<sequence length="311" mass="35883">MTMLSSVAERLYWMARYLERAEDTARLVSAYNHLIMDIPSGSEPGWDIMVKILDAQEQFAQRFRVANEQNVLKLLLADEESPCSIPYSVKAARENVRTTRDVLPEDAWELMNELHIFTRDNAEKSVGRRNRHAFLAEFVSRCQTLNGLIQTTLSRDHAYRFIKLGQLLERADMTTRVVDVGAGDILDREGNFAAIDPLLWSSLLHALSAMSAYRRQVGPLIEKNAMVDFVFMEPAFPRSVRFCIRGIREELGPLKNNGATLRSIERIRRRLRRFHAEQVSRAELHAFIDEFQHQVNLLHRSIDATWFQPEA</sequence>
<comment type="caution">
    <text evidence="2">The sequence shown here is derived from an EMBL/GenBank/DDBJ whole genome shotgun (WGS) entry which is preliminary data.</text>
</comment>
<gene>
    <name evidence="2" type="ORF">GCM10007053_31020</name>
</gene>
<dbReference type="AlphaFoldDB" id="A0A919CME4"/>
<keyword evidence="3" id="KW-1185">Reference proteome</keyword>
<dbReference type="InterPro" id="IPR051680">
    <property type="entry name" value="ATP-dep_Glu-Cys_Ligase-2"/>
</dbReference>
<dbReference type="RefSeq" id="WP_189478756.1">
    <property type="nucleotide sequence ID" value="NZ_BMYM01000005.1"/>
</dbReference>
<dbReference type="PANTHER" id="PTHR34595:SF7">
    <property type="entry name" value="SLL1039 PROTEIN"/>
    <property type="match status" value="1"/>
</dbReference>
<feature type="domain" description="DUF403" evidence="1">
    <location>
        <begin position="3"/>
        <end position="307"/>
    </location>
</feature>
<organism evidence="2 3">
    <name type="scientific">Parahalioglobus pacificus</name>
    <dbReference type="NCBI Taxonomy" id="930806"/>
    <lineage>
        <taxon>Bacteria</taxon>
        <taxon>Pseudomonadati</taxon>
        <taxon>Pseudomonadota</taxon>
        <taxon>Gammaproteobacteria</taxon>
        <taxon>Cellvibrionales</taxon>
        <taxon>Halieaceae</taxon>
        <taxon>Parahalioglobus</taxon>
    </lineage>
</organism>
<accession>A0A919CME4</accession>
<dbReference type="PANTHER" id="PTHR34595">
    <property type="entry name" value="BLR5612 PROTEIN"/>
    <property type="match status" value="1"/>
</dbReference>
<dbReference type="Proteomes" id="UP000644693">
    <property type="component" value="Unassembled WGS sequence"/>
</dbReference>
<evidence type="ECO:0000313" key="3">
    <source>
        <dbReference type="Proteomes" id="UP000644693"/>
    </source>
</evidence>
<reference evidence="2" key="2">
    <citation type="submission" date="2020-09" db="EMBL/GenBank/DDBJ databases">
        <authorList>
            <person name="Sun Q."/>
            <person name="Kim S."/>
        </authorList>
    </citation>
    <scope>NUCLEOTIDE SEQUENCE</scope>
    <source>
        <strain evidence="2">KCTC 23430</strain>
    </source>
</reference>
<proteinExistence type="predicted"/>
<dbReference type="Pfam" id="PF04168">
    <property type="entry name" value="Alpha-E"/>
    <property type="match status" value="1"/>
</dbReference>
<reference evidence="2" key="1">
    <citation type="journal article" date="2014" name="Int. J. Syst. Evol. Microbiol.">
        <title>Complete genome sequence of Corynebacterium casei LMG S-19264T (=DSM 44701T), isolated from a smear-ripened cheese.</title>
        <authorList>
            <consortium name="US DOE Joint Genome Institute (JGI-PGF)"/>
            <person name="Walter F."/>
            <person name="Albersmeier A."/>
            <person name="Kalinowski J."/>
            <person name="Ruckert C."/>
        </authorList>
    </citation>
    <scope>NUCLEOTIDE SEQUENCE</scope>
    <source>
        <strain evidence="2">KCTC 23430</strain>
    </source>
</reference>
<evidence type="ECO:0000313" key="2">
    <source>
        <dbReference type="EMBL" id="GHD39505.1"/>
    </source>
</evidence>
<evidence type="ECO:0000259" key="1">
    <source>
        <dbReference type="Pfam" id="PF04168"/>
    </source>
</evidence>
<dbReference type="EMBL" id="BMYM01000005">
    <property type="protein sequence ID" value="GHD39505.1"/>
    <property type="molecule type" value="Genomic_DNA"/>
</dbReference>
<dbReference type="InterPro" id="IPR007296">
    <property type="entry name" value="DUF403"/>
</dbReference>
<protein>
    <recommendedName>
        <fullName evidence="1">DUF403 domain-containing protein</fullName>
    </recommendedName>
</protein>
<name>A0A919CME4_9GAMM</name>